<feature type="compositionally biased region" description="Basic and acidic residues" evidence="1">
    <location>
        <begin position="153"/>
        <end position="188"/>
    </location>
</feature>
<comment type="caution">
    <text evidence="2">The sequence shown here is derived from an EMBL/GenBank/DDBJ whole genome shotgun (WGS) entry which is preliminary data.</text>
</comment>
<organism evidence="2 3">
    <name type="scientific">Parabacteroides distasonis</name>
    <dbReference type="NCBI Taxonomy" id="823"/>
    <lineage>
        <taxon>Bacteria</taxon>
        <taxon>Pseudomonadati</taxon>
        <taxon>Bacteroidota</taxon>
        <taxon>Bacteroidia</taxon>
        <taxon>Bacteroidales</taxon>
        <taxon>Tannerellaceae</taxon>
        <taxon>Parabacteroides</taxon>
    </lineage>
</organism>
<dbReference type="EMBL" id="WKLT01000066">
    <property type="protein sequence ID" value="MRY60644.1"/>
    <property type="molecule type" value="Genomic_DNA"/>
</dbReference>
<proteinExistence type="predicted"/>
<dbReference type="RefSeq" id="WP_153881374.1">
    <property type="nucleotide sequence ID" value="NZ_WKLT01000066.1"/>
</dbReference>
<evidence type="ECO:0000313" key="3">
    <source>
        <dbReference type="Proteomes" id="UP000463337"/>
    </source>
</evidence>
<gene>
    <name evidence="2" type="ORF">GKD59_22685</name>
</gene>
<accession>A0A7K0GNC5</accession>
<sequence>MAKDKSKKSDGDEFAKPSEAPSGGDGFTLTSDENRGKLLLITPLRTERIEDKFSKEPGATKEIIVADVAVLDEKKPAKSEEHEEVYVFSGYLKGALRGYIGERRVLGRLTNTEDTSKKKDRGNYYWELEDADADDVAVARAYLEALNNPLAKISKDEKPAKKGKKSKPEPEPKKGKKSKPEPEPEPAKKKSKKK</sequence>
<dbReference type="AlphaFoldDB" id="A0A7K0GNC5"/>
<reference evidence="2 3" key="1">
    <citation type="journal article" date="2019" name="Nat. Med.">
        <title>A library of human gut bacterial isolates paired with longitudinal multiomics data enables mechanistic microbiome research.</title>
        <authorList>
            <person name="Poyet M."/>
            <person name="Groussin M."/>
            <person name="Gibbons S.M."/>
            <person name="Avila-Pacheco J."/>
            <person name="Jiang X."/>
            <person name="Kearney S.M."/>
            <person name="Perrotta A.R."/>
            <person name="Berdy B."/>
            <person name="Zhao S."/>
            <person name="Lieberman T.D."/>
            <person name="Swanson P.K."/>
            <person name="Smith M."/>
            <person name="Roesemann S."/>
            <person name="Alexander J.E."/>
            <person name="Rich S.A."/>
            <person name="Livny J."/>
            <person name="Vlamakis H."/>
            <person name="Clish C."/>
            <person name="Bullock K."/>
            <person name="Deik A."/>
            <person name="Scott J."/>
            <person name="Pierce K.A."/>
            <person name="Xavier R.J."/>
            <person name="Alm E.J."/>
        </authorList>
    </citation>
    <scope>NUCLEOTIDE SEQUENCE [LARGE SCALE GENOMIC DNA]</scope>
    <source>
        <strain evidence="2 3">BIOML-A41</strain>
    </source>
</reference>
<protein>
    <submittedName>
        <fullName evidence="2">Uncharacterized protein</fullName>
    </submittedName>
</protein>
<dbReference type="Proteomes" id="UP000463337">
    <property type="component" value="Unassembled WGS sequence"/>
</dbReference>
<feature type="region of interest" description="Disordered" evidence="1">
    <location>
        <begin position="1"/>
        <end position="31"/>
    </location>
</feature>
<feature type="region of interest" description="Disordered" evidence="1">
    <location>
        <begin position="148"/>
        <end position="194"/>
    </location>
</feature>
<evidence type="ECO:0000313" key="2">
    <source>
        <dbReference type="EMBL" id="MRY60644.1"/>
    </source>
</evidence>
<name>A0A7K0GNC5_PARDI</name>
<feature type="compositionally biased region" description="Basic and acidic residues" evidence="1">
    <location>
        <begin position="1"/>
        <end position="16"/>
    </location>
</feature>
<evidence type="ECO:0000256" key="1">
    <source>
        <dbReference type="SAM" id="MobiDB-lite"/>
    </source>
</evidence>